<feature type="coiled-coil region" evidence="1">
    <location>
        <begin position="738"/>
        <end position="830"/>
    </location>
</feature>
<dbReference type="Proteomes" id="UP000198942">
    <property type="component" value="Unassembled WGS sequence"/>
</dbReference>
<evidence type="ECO:0000256" key="1">
    <source>
        <dbReference type="SAM" id="Coils"/>
    </source>
</evidence>
<gene>
    <name evidence="3" type="ORF">SAMN05192574_101396</name>
</gene>
<feature type="region of interest" description="Disordered" evidence="2">
    <location>
        <begin position="1032"/>
        <end position="1057"/>
    </location>
</feature>
<feature type="coiled-coil region" evidence="1">
    <location>
        <begin position="857"/>
        <end position="914"/>
    </location>
</feature>
<evidence type="ECO:0000313" key="4">
    <source>
        <dbReference type="Proteomes" id="UP000198942"/>
    </source>
</evidence>
<dbReference type="STRING" id="551995.SAMN05192574_101396"/>
<dbReference type="EMBL" id="FOCL01000001">
    <property type="protein sequence ID" value="SEM66619.1"/>
    <property type="molecule type" value="Genomic_DNA"/>
</dbReference>
<evidence type="ECO:0008006" key="5">
    <source>
        <dbReference type="Google" id="ProtNLM"/>
    </source>
</evidence>
<protein>
    <recommendedName>
        <fullName evidence="5">Phage tail tape measure protein, TP901 family, core region</fullName>
    </recommendedName>
</protein>
<feature type="coiled-coil region" evidence="1">
    <location>
        <begin position="657"/>
        <end position="684"/>
    </location>
</feature>
<feature type="coiled-coil region" evidence="1">
    <location>
        <begin position="337"/>
        <end position="364"/>
    </location>
</feature>
<evidence type="ECO:0000256" key="2">
    <source>
        <dbReference type="SAM" id="MobiDB-lite"/>
    </source>
</evidence>
<organism evidence="3 4">
    <name type="scientific">Mucilaginibacter gossypiicola</name>
    <dbReference type="NCBI Taxonomy" id="551995"/>
    <lineage>
        <taxon>Bacteria</taxon>
        <taxon>Pseudomonadati</taxon>
        <taxon>Bacteroidota</taxon>
        <taxon>Sphingobacteriia</taxon>
        <taxon>Sphingobacteriales</taxon>
        <taxon>Sphingobacteriaceae</taxon>
        <taxon>Mucilaginibacter</taxon>
    </lineage>
</organism>
<proteinExistence type="predicted"/>
<dbReference type="RefSeq" id="WP_091206906.1">
    <property type="nucleotide sequence ID" value="NZ_FOCL01000001.1"/>
</dbReference>
<dbReference type="OrthoDB" id="840436at2"/>
<keyword evidence="1" id="KW-0175">Coiled coil</keyword>
<reference evidence="4" key="1">
    <citation type="submission" date="2016-10" db="EMBL/GenBank/DDBJ databases">
        <authorList>
            <person name="Varghese N."/>
            <person name="Submissions S."/>
        </authorList>
    </citation>
    <scope>NUCLEOTIDE SEQUENCE [LARGE SCALE GENOMIC DNA]</scope>
    <source>
        <strain evidence="4">Gh-48</strain>
    </source>
</reference>
<feature type="compositionally biased region" description="Polar residues" evidence="2">
    <location>
        <begin position="1038"/>
        <end position="1057"/>
    </location>
</feature>
<name>A0A1H8A9Z2_9SPHI</name>
<accession>A0A1H8A9Z2</accession>
<evidence type="ECO:0000313" key="3">
    <source>
        <dbReference type="EMBL" id="SEM66619.1"/>
    </source>
</evidence>
<keyword evidence="4" id="KW-1185">Reference proteome</keyword>
<sequence>MADQTENAIINLVINGEQAKATYKELNKARADQLKLVQGLKETDPIYQRELANLRTITEAQRARREELNQTITSQQLLAGATDEANNKQKSFFADFKEGFKNIGEMAGEITAGTLIYKGVSAAIGFVKDVWNGSEAAFVEAEKTQAQLAAALASTGGAAGISMDALQKMQQVEMDKTGVDDDVIAKAEEMLLTFTNVGGKIYEKALPAILDYTSAMNGGTVSMEGVQTASIAVGKALNDPINGLTSLRKVGVTFNDQQKEQIKLMQESGDIAGAQTIILKELEKEFGGTAEAIRNTSSGALDAFNTDLGNLQERIGSLIVSFKGAIASIFDPLVKKLGDARSEAEQLTDEFKKQSEAVDSLQKNTTPLIERYDQLKQKGKLNKDEQKETKDILNQIADVIPSAVTKWDQYGNALEINTKKARDFVGVQKALLEYTNKDAISALVKERNEITFQRNALIQALNKGTTTEYQGGGTVGTGTSVTRQLTPDEIRKIRADLQGLVTDTKKIDDTIKGLNGSFMDDLNKKTTATTGNIKALGEMTVGELNDRIKSLNASLQNTVIGSEAYKKIIKDINDTEKLLQVAKNDKKQGSGAISEREQTVKDLAALAAEYKQFDIAEIASTKAKNDKELDLLDNKYQQEIDKQVKATQKKNLTKAESDALDERIAKLKTDKETARNQLIIKQQQDLNDKIAAYNNKLSDQLLTQYDKERDDINAKYDAMLADAGSNANRIATIEKGRAEALANAKINEEKRFQEEKKKIEADGLVTSADSDEQERARINKKYDDEIAALKSKFSEEEQATKDFKDAIAAINKQRDDEEAKQAEKEAIKKRKANNEMVLSGAKTTANALFEITNRNRQADTEAHIRNLENQKNQELSNKNLTEQQRAAIEDKYAKQEAEVKRKQWEAEKQAAIVQAIINGALAMTKVAAQTGILSFAFSPLIALETAAQIAVIASQKAPEFEDGGILPDGPSHSNGGINLVGPYGQIYGQIEGGEPVLSKKTYANNKGIIDALLNSGGAPLNYDRVATAITDRERRTSPGLSSPSTARQSTATAVATSPGITPEHIDMMLDELKKTREAIQDQQVIFNDRAYEIYKAKKLAIRDQANA</sequence>
<dbReference type="AlphaFoldDB" id="A0A1H8A9Z2"/>